<dbReference type="SUPFAM" id="SSF53448">
    <property type="entry name" value="Nucleotide-diphospho-sugar transferases"/>
    <property type="match status" value="1"/>
</dbReference>
<evidence type="ECO:0000313" key="1">
    <source>
        <dbReference type="EMBL" id="MFD1871224.1"/>
    </source>
</evidence>
<organism evidence="1 2">
    <name type="scientific">Hymenobacter bucti</name>
    <dbReference type="NCBI Taxonomy" id="1844114"/>
    <lineage>
        <taxon>Bacteria</taxon>
        <taxon>Pseudomonadati</taxon>
        <taxon>Bacteroidota</taxon>
        <taxon>Cytophagia</taxon>
        <taxon>Cytophagales</taxon>
        <taxon>Hymenobacteraceae</taxon>
        <taxon>Hymenobacter</taxon>
    </lineage>
</organism>
<comment type="caution">
    <text evidence="1">The sequence shown here is derived from an EMBL/GenBank/DDBJ whole genome shotgun (WGS) entry which is preliminary data.</text>
</comment>
<keyword evidence="2" id="KW-1185">Reference proteome</keyword>
<sequence>MPAAPCSLIYLAYGSAALHAEAVYSLLSYYRVARPAAQVLIYTDAPAAFRQVLGERPAVHYPAVTPAEWYSWRGSSNKVYLLKIGVLTHAAQHYPGNLLFVDTDTIWQADPAPLFAQIERGQFVMHVSEGRLATGNELSRKIFRRLRGQIFKVGQREFAIDSATVLYNSGVLGLSSGLAAQLPGVVALADELYAAYDKHMMEQLAFSMWFGQAGAIAEAAPYVLHYWNLKAARPLLTHVFEQYAPHSLQAFYEKAEALDLAGLHKSEMRYRALPGWRRTLLKLVGRRWRMPALGQ</sequence>
<proteinExistence type="predicted"/>
<gene>
    <name evidence="1" type="ORF">ACFSDX_02215</name>
</gene>
<dbReference type="RefSeq" id="WP_382311568.1">
    <property type="nucleotide sequence ID" value="NZ_JBHUFD010000001.1"/>
</dbReference>
<dbReference type="EMBL" id="JBHUFD010000001">
    <property type="protein sequence ID" value="MFD1871224.1"/>
    <property type="molecule type" value="Genomic_DNA"/>
</dbReference>
<accession>A0ABW4QPI4</accession>
<name>A0ABW4QPI4_9BACT</name>
<dbReference type="InterPro" id="IPR029044">
    <property type="entry name" value="Nucleotide-diphossugar_trans"/>
</dbReference>
<evidence type="ECO:0000313" key="2">
    <source>
        <dbReference type="Proteomes" id="UP001597197"/>
    </source>
</evidence>
<reference evidence="2" key="1">
    <citation type="journal article" date="2019" name="Int. J. Syst. Evol. Microbiol.">
        <title>The Global Catalogue of Microorganisms (GCM) 10K type strain sequencing project: providing services to taxonomists for standard genome sequencing and annotation.</title>
        <authorList>
            <consortium name="The Broad Institute Genomics Platform"/>
            <consortium name="The Broad Institute Genome Sequencing Center for Infectious Disease"/>
            <person name="Wu L."/>
            <person name="Ma J."/>
        </authorList>
    </citation>
    <scope>NUCLEOTIDE SEQUENCE [LARGE SCALE GENOMIC DNA]</scope>
    <source>
        <strain evidence="2">CGMCC 1.15795</strain>
    </source>
</reference>
<evidence type="ECO:0008006" key="3">
    <source>
        <dbReference type="Google" id="ProtNLM"/>
    </source>
</evidence>
<protein>
    <recommendedName>
        <fullName evidence="3">Nucleotide-diphospho-sugar transferase domain-containing protein</fullName>
    </recommendedName>
</protein>
<dbReference type="Proteomes" id="UP001597197">
    <property type="component" value="Unassembled WGS sequence"/>
</dbReference>